<sequence>MPADPTSPNPSDREKPSDRFENGGMIDACENSSID</sequence>
<evidence type="ECO:0000313" key="2">
    <source>
        <dbReference type="EMBL" id="JAE17306.1"/>
    </source>
</evidence>
<proteinExistence type="predicted"/>
<protein>
    <submittedName>
        <fullName evidence="2">Uncharacterized protein</fullName>
    </submittedName>
</protein>
<name>A0A0A9G439_ARUDO</name>
<reference evidence="2" key="1">
    <citation type="submission" date="2014-09" db="EMBL/GenBank/DDBJ databases">
        <authorList>
            <person name="Magalhaes I.L.F."/>
            <person name="Oliveira U."/>
            <person name="Santos F.R."/>
            <person name="Vidigal T.H.D.A."/>
            <person name="Brescovit A.D."/>
            <person name="Santos A.J."/>
        </authorList>
    </citation>
    <scope>NUCLEOTIDE SEQUENCE</scope>
    <source>
        <tissue evidence="2">Shoot tissue taken approximately 20 cm above the soil surface</tissue>
    </source>
</reference>
<dbReference type="AlphaFoldDB" id="A0A0A9G439"/>
<accession>A0A0A9G439</accession>
<feature type="compositionally biased region" description="Basic and acidic residues" evidence="1">
    <location>
        <begin position="11"/>
        <end position="21"/>
    </location>
</feature>
<evidence type="ECO:0000256" key="1">
    <source>
        <dbReference type="SAM" id="MobiDB-lite"/>
    </source>
</evidence>
<reference evidence="2" key="2">
    <citation type="journal article" date="2015" name="Data Brief">
        <title>Shoot transcriptome of the giant reed, Arundo donax.</title>
        <authorList>
            <person name="Barrero R.A."/>
            <person name="Guerrero F.D."/>
            <person name="Moolhuijzen P."/>
            <person name="Goolsby J.A."/>
            <person name="Tidwell J."/>
            <person name="Bellgard S.E."/>
            <person name="Bellgard M.I."/>
        </authorList>
    </citation>
    <scope>NUCLEOTIDE SEQUENCE</scope>
    <source>
        <tissue evidence="2">Shoot tissue taken approximately 20 cm above the soil surface</tissue>
    </source>
</reference>
<dbReference type="EMBL" id="GBRH01180590">
    <property type="protein sequence ID" value="JAE17306.1"/>
    <property type="molecule type" value="Transcribed_RNA"/>
</dbReference>
<feature type="region of interest" description="Disordered" evidence="1">
    <location>
        <begin position="1"/>
        <end position="35"/>
    </location>
</feature>
<organism evidence="2">
    <name type="scientific">Arundo donax</name>
    <name type="common">Giant reed</name>
    <name type="synonym">Donax arundinaceus</name>
    <dbReference type="NCBI Taxonomy" id="35708"/>
    <lineage>
        <taxon>Eukaryota</taxon>
        <taxon>Viridiplantae</taxon>
        <taxon>Streptophyta</taxon>
        <taxon>Embryophyta</taxon>
        <taxon>Tracheophyta</taxon>
        <taxon>Spermatophyta</taxon>
        <taxon>Magnoliopsida</taxon>
        <taxon>Liliopsida</taxon>
        <taxon>Poales</taxon>
        <taxon>Poaceae</taxon>
        <taxon>PACMAD clade</taxon>
        <taxon>Arundinoideae</taxon>
        <taxon>Arundineae</taxon>
        <taxon>Arundo</taxon>
    </lineage>
</organism>